<reference evidence="3" key="1">
    <citation type="journal article" date="2012" name="Nature">
        <title>A physical, genetic and functional sequence assembly of the barley genome.</title>
        <authorList>
            <consortium name="The International Barley Genome Sequencing Consortium"/>
            <person name="Mayer K.F."/>
            <person name="Waugh R."/>
            <person name="Brown J.W."/>
            <person name="Schulman A."/>
            <person name="Langridge P."/>
            <person name="Platzer M."/>
            <person name="Fincher G.B."/>
            <person name="Muehlbauer G.J."/>
            <person name="Sato K."/>
            <person name="Close T.J."/>
            <person name="Wise R.P."/>
            <person name="Stein N."/>
        </authorList>
    </citation>
    <scope>NUCLEOTIDE SEQUENCE [LARGE SCALE GENOMIC DNA]</scope>
    <source>
        <strain evidence="3">cv. Morex</strain>
    </source>
</reference>
<dbReference type="EnsemblPlants" id="HORVU.MOREX.r3.4HG0404330.1">
    <property type="protein sequence ID" value="HORVU.MOREX.r3.4HG0404330.1"/>
    <property type="gene ID" value="HORVU.MOREX.r3.4HG0404330"/>
</dbReference>
<evidence type="ECO:0000313" key="2">
    <source>
        <dbReference type="EnsemblPlants" id="HORVU.MOREX.r3.4HG0404330.1"/>
    </source>
</evidence>
<dbReference type="InterPro" id="IPR004330">
    <property type="entry name" value="FAR1_DNA_bnd_dom"/>
</dbReference>
<dbReference type="Gramene" id="HORVU.MOREX.r3.4HG0404330.1">
    <property type="protein sequence ID" value="HORVU.MOREX.r3.4HG0404330.1"/>
    <property type="gene ID" value="HORVU.MOREX.r3.4HG0404330"/>
</dbReference>
<evidence type="ECO:0000313" key="3">
    <source>
        <dbReference type="Proteomes" id="UP000011116"/>
    </source>
</evidence>
<dbReference type="Proteomes" id="UP000011116">
    <property type="component" value="Chromosome 4H"/>
</dbReference>
<organism evidence="2 3">
    <name type="scientific">Hordeum vulgare subsp. vulgare</name>
    <name type="common">Domesticated barley</name>
    <dbReference type="NCBI Taxonomy" id="112509"/>
    <lineage>
        <taxon>Eukaryota</taxon>
        <taxon>Viridiplantae</taxon>
        <taxon>Streptophyta</taxon>
        <taxon>Embryophyta</taxon>
        <taxon>Tracheophyta</taxon>
        <taxon>Spermatophyta</taxon>
        <taxon>Magnoliopsida</taxon>
        <taxon>Liliopsida</taxon>
        <taxon>Poales</taxon>
        <taxon>Poaceae</taxon>
        <taxon>BOP clade</taxon>
        <taxon>Pooideae</taxon>
        <taxon>Triticodae</taxon>
        <taxon>Triticeae</taxon>
        <taxon>Hordeinae</taxon>
        <taxon>Hordeum</taxon>
    </lineage>
</organism>
<dbReference type="PANTHER" id="PTHR47482">
    <property type="entry name" value="OS11G0632001 PROTEIN"/>
    <property type="match status" value="1"/>
</dbReference>
<dbReference type="Pfam" id="PF03101">
    <property type="entry name" value="FAR1"/>
    <property type="match status" value="1"/>
</dbReference>
<dbReference type="AlphaFoldDB" id="A0A8I6Y9X1"/>
<proteinExistence type="predicted"/>
<protein>
    <recommendedName>
        <fullName evidence="1">FAR1 domain-containing protein</fullName>
    </recommendedName>
</protein>
<evidence type="ECO:0000259" key="1">
    <source>
        <dbReference type="Pfam" id="PF03101"/>
    </source>
</evidence>
<dbReference type="PANTHER" id="PTHR47482:SF23">
    <property type="entry name" value="PROTEIN FAR1-RELATED SEQUENCE"/>
    <property type="match status" value="1"/>
</dbReference>
<sequence>MATDLGSHSDGDFKNKAIPEFFNGADGDAIEEHGTKVQPNPSPWHQRVRLGKIPDRRATSSGRVSALENSMKKYADKKSEFVVKPEISQEFDSLAEAYDFYNLYSWEIGFGIKYGQCRRNVEKCKTAQDIVCGCAGKPRRVNSHSVCCQCPAFIRLHHTPDHGWFIHDVKYEHNHGMAQICGEKLHWASHRHIDAHAKDIVMHLRNNNISLSKTFGVIASFFGDMQNLPFNKRSLRYLCKRMNQQQGDDDIRKTIQLFSELKEKDPNFVDSVLVDDERKIRALMWTDG</sequence>
<accession>A0A8I6Y9X1</accession>
<name>A0A8I6Y9X1_HORVV</name>
<reference evidence="2" key="2">
    <citation type="submission" date="2020-10" db="EMBL/GenBank/DDBJ databases">
        <authorList>
            <person name="Scholz U."/>
            <person name="Mascher M."/>
            <person name="Fiebig A."/>
        </authorList>
    </citation>
    <scope>NUCLEOTIDE SEQUENCE [LARGE SCALE GENOMIC DNA]</scope>
    <source>
        <strain evidence="2">cv. Morex</strain>
    </source>
</reference>
<reference evidence="2" key="3">
    <citation type="submission" date="2022-01" db="UniProtKB">
        <authorList>
            <consortium name="EnsemblPlants"/>
        </authorList>
    </citation>
    <scope>IDENTIFICATION</scope>
    <source>
        <strain evidence="2">subsp. vulgare</strain>
    </source>
</reference>
<keyword evidence="3" id="KW-1185">Reference proteome</keyword>
<feature type="domain" description="FAR1" evidence="1">
    <location>
        <begin position="99"/>
        <end position="177"/>
    </location>
</feature>